<evidence type="ECO:0000313" key="2">
    <source>
        <dbReference type="Proteomes" id="UP001372338"/>
    </source>
</evidence>
<comment type="caution">
    <text evidence="1">The sequence shown here is derived from an EMBL/GenBank/DDBJ whole genome shotgun (WGS) entry which is preliminary data.</text>
</comment>
<gene>
    <name evidence="1" type="ORF">RIF29_07216</name>
</gene>
<dbReference type="EMBL" id="JAYWIO010000001">
    <property type="protein sequence ID" value="KAK7291792.1"/>
    <property type="molecule type" value="Genomic_DNA"/>
</dbReference>
<keyword evidence="2" id="KW-1185">Reference proteome</keyword>
<evidence type="ECO:0000313" key="1">
    <source>
        <dbReference type="EMBL" id="KAK7291792.1"/>
    </source>
</evidence>
<dbReference type="Proteomes" id="UP001372338">
    <property type="component" value="Unassembled WGS sequence"/>
</dbReference>
<accession>A0AAN9J3Z1</accession>
<dbReference type="AlphaFoldDB" id="A0AAN9J3Z1"/>
<organism evidence="1 2">
    <name type="scientific">Crotalaria pallida</name>
    <name type="common">Smooth rattlebox</name>
    <name type="synonym">Crotalaria striata</name>
    <dbReference type="NCBI Taxonomy" id="3830"/>
    <lineage>
        <taxon>Eukaryota</taxon>
        <taxon>Viridiplantae</taxon>
        <taxon>Streptophyta</taxon>
        <taxon>Embryophyta</taxon>
        <taxon>Tracheophyta</taxon>
        <taxon>Spermatophyta</taxon>
        <taxon>Magnoliopsida</taxon>
        <taxon>eudicotyledons</taxon>
        <taxon>Gunneridae</taxon>
        <taxon>Pentapetalae</taxon>
        <taxon>rosids</taxon>
        <taxon>fabids</taxon>
        <taxon>Fabales</taxon>
        <taxon>Fabaceae</taxon>
        <taxon>Papilionoideae</taxon>
        <taxon>50 kb inversion clade</taxon>
        <taxon>genistoids sensu lato</taxon>
        <taxon>core genistoids</taxon>
        <taxon>Crotalarieae</taxon>
        <taxon>Crotalaria</taxon>
    </lineage>
</organism>
<dbReference type="PANTHER" id="PTHR46503:SF1">
    <property type="entry name" value="INTER-ALPHA-TRYPSIN INHIBITOR HEAVY CHAIN-LIKE PROTEIN"/>
    <property type="match status" value="1"/>
</dbReference>
<dbReference type="PANTHER" id="PTHR46503">
    <property type="entry name" value="INTER-ALPHA-TRYPSIN INHIBITOR HEAVY CHAIN-LIKE PROTEIN"/>
    <property type="match status" value="1"/>
</dbReference>
<reference evidence="1 2" key="1">
    <citation type="submission" date="2024-01" db="EMBL/GenBank/DDBJ databases">
        <title>The genomes of 5 underutilized Papilionoideae crops provide insights into root nodulation and disease resistanc.</title>
        <authorList>
            <person name="Yuan L."/>
        </authorList>
    </citation>
    <scope>NUCLEOTIDE SEQUENCE [LARGE SCALE GENOMIC DNA]</scope>
    <source>
        <strain evidence="1">ZHUSHIDOU_FW_LH</strain>
        <tissue evidence="1">Leaf</tissue>
    </source>
</reference>
<sequence length="111" mass="12255">MAKSAIALLPTAPMVYAVIEDPGIVDNPDIPSYQPHVYGRCDPPALIPLEMKGIEMEVDCYLDTAYISVSGTWRVHCIMGSRACDCRLAIPITHQILCSDIIWLTGIYSRC</sequence>
<protein>
    <submittedName>
        <fullName evidence="1">Uncharacterized protein</fullName>
    </submittedName>
</protein>
<proteinExistence type="predicted"/>
<name>A0AAN9J3Z1_CROPI</name>